<dbReference type="EMBL" id="PVTH01000009">
    <property type="protein sequence ID" value="PRY50381.1"/>
    <property type="molecule type" value="Genomic_DNA"/>
</dbReference>
<reference evidence="1 2" key="1">
    <citation type="submission" date="2018-03" db="EMBL/GenBank/DDBJ databases">
        <title>Genomic Encyclopedia of Type Strains, Phase III (KMG-III): the genomes of soil and plant-associated and newly described type strains.</title>
        <authorList>
            <person name="Whitman W."/>
        </authorList>
    </citation>
    <scope>NUCLEOTIDE SEQUENCE [LARGE SCALE GENOMIC DNA]</scope>
    <source>
        <strain evidence="1 2">CGMCC 1.9313</strain>
    </source>
</reference>
<name>A0A2T0TXJ0_9SPHI</name>
<dbReference type="AlphaFoldDB" id="A0A2T0TXJ0"/>
<comment type="caution">
    <text evidence="1">The sequence shown here is derived from an EMBL/GenBank/DDBJ whole genome shotgun (WGS) entry which is preliminary data.</text>
</comment>
<protein>
    <submittedName>
        <fullName evidence="1">Uncharacterized protein</fullName>
    </submittedName>
</protein>
<gene>
    <name evidence="1" type="ORF">B0I27_109104</name>
</gene>
<keyword evidence="2" id="KW-1185">Reference proteome</keyword>
<evidence type="ECO:0000313" key="2">
    <source>
        <dbReference type="Proteomes" id="UP000238034"/>
    </source>
</evidence>
<proteinExistence type="predicted"/>
<evidence type="ECO:0000313" key="1">
    <source>
        <dbReference type="EMBL" id="PRY50381.1"/>
    </source>
</evidence>
<dbReference type="Proteomes" id="UP000238034">
    <property type="component" value="Unassembled WGS sequence"/>
</dbReference>
<organism evidence="1 2">
    <name type="scientific">Arcticibacter pallidicorallinus</name>
    <dbReference type="NCBI Taxonomy" id="1259464"/>
    <lineage>
        <taxon>Bacteria</taxon>
        <taxon>Pseudomonadati</taxon>
        <taxon>Bacteroidota</taxon>
        <taxon>Sphingobacteriia</taxon>
        <taxon>Sphingobacteriales</taxon>
        <taxon>Sphingobacteriaceae</taxon>
        <taxon>Arcticibacter</taxon>
    </lineage>
</organism>
<accession>A0A2T0TXJ0</accession>
<sequence length="43" mass="4980">MFGRRNNFFMYAAIAAVAGYFFKDKLPASLQSIYQKIEDKLKS</sequence>